<feature type="region of interest" description="Disordered" evidence="1">
    <location>
        <begin position="1255"/>
        <end position="1317"/>
    </location>
</feature>
<accession>A0A2G8XW18</accession>
<feature type="region of interest" description="Disordered" evidence="1">
    <location>
        <begin position="575"/>
        <end position="602"/>
    </location>
</feature>
<feature type="compositionally biased region" description="Basic and acidic residues" evidence="1">
    <location>
        <begin position="813"/>
        <end position="857"/>
    </location>
</feature>
<feature type="region of interest" description="Disordered" evidence="1">
    <location>
        <begin position="813"/>
        <end position="884"/>
    </location>
</feature>
<dbReference type="EMBL" id="AGQR02002426">
    <property type="protein sequence ID" value="PIL99206.1"/>
    <property type="molecule type" value="Genomic_DNA"/>
</dbReference>
<feature type="compositionally biased region" description="Low complexity" evidence="1">
    <location>
        <begin position="1413"/>
        <end position="1424"/>
    </location>
</feature>
<feature type="region of interest" description="Disordered" evidence="1">
    <location>
        <begin position="905"/>
        <end position="948"/>
    </location>
</feature>
<feature type="compositionally biased region" description="Basic residues" evidence="1">
    <location>
        <begin position="1262"/>
        <end position="1275"/>
    </location>
</feature>
<feature type="compositionally biased region" description="Polar residues" evidence="1">
    <location>
        <begin position="968"/>
        <end position="986"/>
    </location>
</feature>
<keyword evidence="3" id="KW-0812">Transmembrane</keyword>
<evidence type="ECO:0000256" key="1">
    <source>
        <dbReference type="SAM" id="MobiDB-lite"/>
    </source>
</evidence>
<feature type="compositionally biased region" description="Basic and acidic residues" evidence="1">
    <location>
        <begin position="276"/>
        <end position="288"/>
    </location>
</feature>
<feature type="compositionally biased region" description="Basic and acidic residues" evidence="1">
    <location>
        <begin position="327"/>
        <end position="337"/>
    </location>
</feature>
<feature type="compositionally biased region" description="Basic and acidic residues" evidence="1">
    <location>
        <begin position="1055"/>
        <end position="1064"/>
    </location>
</feature>
<organism evidence="3 4">
    <name type="scientific">Toxoplasma gondii COUG</name>
    <dbReference type="NCBI Taxonomy" id="1074873"/>
    <lineage>
        <taxon>Eukaryota</taxon>
        <taxon>Sar</taxon>
        <taxon>Alveolata</taxon>
        <taxon>Apicomplexa</taxon>
        <taxon>Conoidasida</taxon>
        <taxon>Coccidia</taxon>
        <taxon>Eucoccidiorida</taxon>
        <taxon>Eimeriorina</taxon>
        <taxon>Sarcocystidae</taxon>
        <taxon>Toxoplasma</taxon>
    </lineage>
</organism>
<feature type="signal peptide" evidence="2">
    <location>
        <begin position="1"/>
        <end position="26"/>
    </location>
</feature>
<feature type="compositionally biased region" description="Low complexity" evidence="1">
    <location>
        <begin position="682"/>
        <end position="697"/>
    </location>
</feature>
<dbReference type="Proteomes" id="UP000236343">
    <property type="component" value="Unassembled WGS sequence"/>
</dbReference>
<feature type="compositionally biased region" description="Basic and acidic residues" evidence="1">
    <location>
        <begin position="1450"/>
        <end position="1465"/>
    </location>
</feature>
<comment type="caution">
    <text evidence="3">The sequence shown here is derived from an EMBL/GenBank/DDBJ whole genome shotgun (WGS) entry which is preliminary data.</text>
</comment>
<feature type="region of interest" description="Disordered" evidence="1">
    <location>
        <begin position="307"/>
        <end position="350"/>
    </location>
</feature>
<feature type="compositionally biased region" description="Acidic residues" evidence="1">
    <location>
        <begin position="1094"/>
        <end position="1124"/>
    </location>
</feature>
<feature type="region of interest" description="Disordered" evidence="1">
    <location>
        <begin position="1435"/>
        <end position="1478"/>
    </location>
</feature>
<feature type="compositionally biased region" description="Basic and acidic residues" evidence="1">
    <location>
        <begin position="373"/>
        <end position="387"/>
    </location>
</feature>
<reference evidence="3 4" key="1">
    <citation type="journal article" date="2016" name="Nat. Commun.">
        <title>Local admixture of amplified and diversified secreted pathogenesis determinants shapes mosaic Toxoplasma gondii genomes.</title>
        <authorList>
            <person name="Lorenzi H."/>
            <person name="Khan A."/>
            <person name="Behnke M.S."/>
            <person name="Namasivayam S."/>
            <person name="Swapna L.S."/>
            <person name="Hadjithomas M."/>
            <person name="Karamycheva S."/>
            <person name="Pinney D."/>
            <person name="Brunk B.P."/>
            <person name="Ajioka J.W."/>
            <person name="Ajzenberg D."/>
            <person name="Boothroyd J.C."/>
            <person name="Boyle J.P."/>
            <person name="Darde M.L."/>
            <person name="Diaz-Miranda M.A."/>
            <person name="Dubey J.P."/>
            <person name="Fritz H.M."/>
            <person name="Gennari S.M."/>
            <person name="Gregory B.D."/>
            <person name="Kim K."/>
            <person name="Saeij J.P."/>
            <person name="Su C."/>
            <person name="White M.W."/>
            <person name="Zhu X.Q."/>
            <person name="Howe D.K."/>
            <person name="Rosenthal B.M."/>
            <person name="Grigg M.E."/>
            <person name="Parkinson J."/>
            <person name="Liu L."/>
            <person name="Kissinger J.C."/>
            <person name="Roos D.S."/>
            <person name="Sibley L.D."/>
        </authorList>
    </citation>
    <scope>NUCLEOTIDE SEQUENCE [LARGE SCALE GENOMIC DNA]</scope>
    <source>
        <strain evidence="3 4">COUG</strain>
    </source>
</reference>
<feature type="compositionally biased region" description="Basic and acidic residues" evidence="1">
    <location>
        <begin position="1125"/>
        <end position="1146"/>
    </location>
</feature>
<proteinExistence type="predicted"/>
<feature type="compositionally biased region" description="Low complexity" evidence="1">
    <location>
        <begin position="139"/>
        <end position="187"/>
    </location>
</feature>
<evidence type="ECO:0000256" key="2">
    <source>
        <dbReference type="SAM" id="SignalP"/>
    </source>
</evidence>
<dbReference type="VEuPathDB" id="ToxoDB:TGCOUG_215080B"/>
<feature type="compositionally biased region" description="Low complexity" evidence="1">
    <location>
        <begin position="987"/>
        <end position="1043"/>
    </location>
</feature>
<feature type="region of interest" description="Disordered" evidence="1">
    <location>
        <begin position="1405"/>
        <end position="1424"/>
    </location>
</feature>
<feature type="compositionally biased region" description="Basic and acidic residues" evidence="1">
    <location>
        <begin position="1073"/>
        <end position="1093"/>
    </location>
</feature>
<sequence>MRRCSIWAAIRLLACAVLFVSFVVLSRNALGPPTSHSCSQTDLSTWSFACNPFAPAATPLPSPSLPSSAAPLLPFFSSLVFGSNTHHLSFIDLRHLPIGRGDSALSSSSPLLHKRVSRPHAKNIILAAARLIAAHSQRSSFSSSPSSPSSSASSSPFSRSFSRSASPSPSSASSCSSSHSDSCEASSQFLTASAQRRTDRGRDVKKRRGIEERESDSDTTKRNREGKRERREKHHSSDGDASGRSSSQSVGDEKEISLSRHRAEADGEGGKAAAHCQEKSPRVSEELKRLQRLCGDACAWEAIAAGDEKFASDTDAEETDSDDADEEAQRGETHEKAQGAQDEGEDIRDGGLGFASRVVLRSEQRTPSMSAWRSEEARRRTEAKAELRSSPSTWRQEATRNANSARCLHASSAFCLSSSSSPSTSASLCESRLVASSCDARSLSSSSLRGTLFPPFPRELRPKALWREARMDASFRPSFLPFLDPGVHVSLPDFALFVDPYVPPKWLRRHGRGRSAVFNLRERGEYSQDHDTDEDEERGEEGRRFLQGGSSRRRREGQDGRVRFSWRRIDEAGDRRALRSGARPPGVRITQHGSGRVSGRDEFGMPAMRRFLTLHVSTSDASDEAASIRRPINMRWRLLRMNQGNQGAGRDALSEIPEASARAQAPPNVRPTPSTSSFRPLSTPSAVRSSPASSLRPSSACVRRHLASFGSSSLGLERRSSLPERSVSEVLLPLLNFIGSGAAPVDGRDETETDARAEGDRANVCEVVRTLLNLPRRVLYRQLPSPQVSRGESRDSRDDAIRWFLQRRRDEIGTGDAGSREERRDGEANARIRGERREEERIGNGEESREGRRERSEVQLQNRTARQEERPGSPGGASFSDEGDLSCVSTLDHVPLGTRPVASLSQDSSFAAPGGSPSPSLPLPRRHPLFASSPPPFSSFSRPRPSPASLCSVLPFSPRLRHLHAPPQASTCTGARPTQLQTTRDQASASIPSFSAPVSASPSSVSSSSPLAPASSSSPSSSVLPSSSCSSSLLGVSLSPALPRQLAAPSPVTEAAERGDRLERLQVTPAETESERPTRDERAMNDRESRLTEQEEDHELAEEEQELEGEEDHELAEEEQELEGDERAGRMTQAARERRQEREQSEELANRTWGRIWRSLTTRVGLGDARRHTSKEASEEWTHPREKRQTLDWVEVPTALVDFLSVYLYRCNIPLVAASLLLHAAALGQLSPSRSRGLSPEALWSPLPFRSLPTVSSEASRRRNARKKRGGRAKKGRTEASVAGDSEGDREVMGGSAHSSPSRERGRGRRRERRSWRSLEAATEEVFECGVEPLETESSAGASRASFASSLRQDELDIPHPPAGLCAPRVRVCAHEWNIPAVRFSLCASFVASCSIDASIRLIRAQPPPVPPSSGLSSGRRSSAVLPSFPPSGLCSSWVSPSSPRPAGSLRERIVRSSRRDRDNETAQTSGERTQWTKKREDAMGDLLAIHRIPGWAWNVAWLDMRALGTLDWDQVRRSQTLPQAHGNASVTLDQKKSGHMHV</sequence>
<feature type="region of interest" description="Disordered" evidence="1">
    <location>
        <begin position="660"/>
        <end position="697"/>
    </location>
</feature>
<feature type="compositionally biased region" description="Polar residues" evidence="1">
    <location>
        <begin position="671"/>
        <end position="680"/>
    </location>
</feature>
<feature type="compositionally biased region" description="Low complexity" evidence="1">
    <location>
        <begin position="938"/>
        <end position="948"/>
    </location>
</feature>
<feature type="compositionally biased region" description="Basic and acidic residues" evidence="1">
    <location>
        <begin position="209"/>
        <end position="229"/>
    </location>
</feature>
<gene>
    <name evidence="3" type="ORF">TGCOUG_215080B</name>
</gene>
<protein>
    <submittedName>
        <fullName evidence="3">Putative transmembrane protein</fullName>
    </submittedName>
</protein>
<evidence type="ECO:0000313" key="4">
    <source>
        <dbReference type="Proteomes" id="UP000236343"/>
    </source>
</evidence>
<feature type="compositionally biased region" description="Low complexity" evidence="1">
    <location>
        <begin position="239"/>
        <end position="250"/>
    </location>
</feature>
<feature type="chain" id="PRO_5013600766" evidence="2">
    <location>
        <begin position="27"/>
        <end position="1543"/>
    </location>
</feature>
<keyword evidence="2" id="KW-0732">Signal</keyword>
<feature type="compositionally biased region" description="Low complexity" evidence="1">
    <location>
        <begin position="908"/>
        <end position="918"/>
    </location>
</feature>
<feature type="region of interest" description="Disordered" evidence="1">
    <location>
        <begin position="965"/>
        <end position="1146"/>
    </location>
</feature>
<feature type="region of interest" description="Disordered" evidence="1">
    <location>
        <begin position="139"/>
        <end position="288"/>
    </location>
</feature>
<keyword evidence="3" id="KW-0472">Membrane</keyword>
<evidence type="ECO:0000313" key="3">
    <source>
        <dbReference type="EMBL" id="PIL99206.1"/>
    </source>
</evidence>
<feature type="region of interest" description="Disordered" evidence="1">
    <location>
        <begin position="523"/>
        <end position="560"/>
    </location>
</feature>
<feature type="compositionally biased region" description="Basic and acidic residues" evidence="1">
    <location>
        <begin position="251"/>
        <end position="269"/>
    </location>
</feature>
<feature type="compositionally biased region" description="Acidic residues" evidence="1">
    <location>
        <begin position="314"/>
        <end position="326"/>
    </location>
</feature>
<name>A0A2G8XW18_TOXGO</name>
<feature type="region of interest" description="Disordered" evidence="1">
    <location>
        <begin position="365"/>
        <end position="397"/>
    </location>
</feature>
<feature type="compositionally biased region" description="Basic residues" evidence="1">
    <location>
        <begin position="1306"/>
        <end position="1316"/>
    </location>
</feature>